<organism evidence="6 7">
    <name type="scientific">Streptococcus panodentis</name>
    <dbReference type="NCBI Taxonomy" id="1581472"/>
    <lineage>
        <taxon>Bacteria</taxon>
        <taxon>Bacillati</taxon>
        <taxon>Bacillota</taxon>
        <taxon>Bacilli</taxon>
        <taxon>Lactobacillales</taxon>
        <taxon>Streptococcaceae</taxon>
        <taxon>Streptococcus</taxon>
    </lineage>
</organism>
<dbReference type="Pfam" id="PF00753">
    <property type="entry name" value="Lactamase_B"/>
    <property type="match status" value="1"/>
</dbReference>
<protein>
    <submittedName>
        <fullName evidence="6">MBL fold metallo-hydrolase</fullName>
    </submittedName>
</protein>
<feature type="domain" description="Metallo-beta-lactamase" evidence="5">
    <location>
        <begin position="12"/>
        <end position="194"/>
    </location>
</feature>
<dbReference type="PANTHER" id="PTHR46233:SF3">
    <property type="entry name" value="HYDROXYACYLGLUTATHIONE HYDROLASE GLOC"/>
    <property type="match status" value="1"/>
</dbReference>
<accession>A0ABS5AV08</accession>
<dbReference type="RefSeq" id="WP_128835948.1">
    <property type="nucleotide sequence ID" value="NZ_QFAY01000005.1"/>
</dbReference>
<dbReference type="PANTHER" id="PTHR46233">
    <property type="entry name" value="HYDROXYACYLGLUTATHIONE HYDROLASE GLOC"/>
    <property type="match status" value="1"/>
</dbReference>
<reference evidence="6 7" key="1">
    <citation type="submission" date="2018-05" db="EMBL/GenBank/DDBJ databases">
        <title>Draft genome sequence of Streptococcus panodentis CCUG 70867T.</title>
        <authorList>
            <person name="Salva-Serra F."/>
            <person name="Mendez V."/>
            <person name="Jaen-Luchoro D."/>
            <person name="Gonzales-Siles L."/>
            <person name="Karlsson R."/>
            <person name="Engstrom-Jakobsson H."/>
            <person name="Busquets A."/>
            <person name="Gomila M."/>
            <person name="Pineiro-Iglesias B."/>
            <person name="Bennasar-Figueras A."/>
            <person name="Seeger M."/>
            <person name="Moore E."/>
        </authorList>
    </citation>
    <scope>NUCLEOTIDE SEQUENCE [LARGE SCALE GENOMIC DNA]</scope>
    <source>
        <strain evidence="6 7">CCUG 70867</strain>
    </source>
</reference>
<keyword evidence="4" id="KW-0862">Zinc</keyword>
<dbReference type="Gene3D" id="3.60.15.10">
    <property type="entry name" value="Ribonuclease Z/Hydroxyacylglutathione hydrolase-like"/>
    <property type="match status" value="1"/>
</dbReference>
<evidence type="ECO:0000313" key="6">
    <source>
        <dbReference type="EMBL" id="MBP2620407.1"/>
    </source>
</evidence>
<keyword evidence="3" id="KW-0378">Hydrolase</keyword>
<sequence length="213" mass="24331">MKIHRIINIVAFENTYILENQDHVLVIDPGSEWKKIQRTLEEIGKPLTAVLLTHTHYDHIMSLDKVRDSFAQPPVYVAQSEASWLYSPADNLSGLDRHADLDDIICRPAEEYFSYHQDYHLDGFRFYAVPTPGHSIGGVSFVFPEERIVLSGDALFCGSIGRTDLPTGNLDQLLNSIRQELFILPKDYRVYPGHGNETTIAHEKNFNPFFQTQ</sequence>
<evidence type="ECO:0000256" key="1">
    <source>
        <dbReference type="ARBA" id="ARBA00001947"/>
    </source>
</evidence>
<keyword evidence="2" id="KW-0479">Metal-binding</keyword>
<dbReference type="CDD" id="cd06262">
    <property type="entry name" value="metallo-hydrolase-like_MBL-fold"/>
    <property type="match status" value="1"/>
</dbReference>
<dbReference type="SUPFAM" id="SSF56281">
    <property type="entry name" value="Metallo-hydrolase/oxidoreductase"/>
    <property type="match status" value="1"/>
</dbReference>
<keyword evidence="7" id="KW-1185">Reference proteome</keyword>
<dbReference type="InterPro" id="IPR051453">
    <property type="entry name" value="MBL_Glyoxalase_II"/>
</dbReference>
<proteinExistence type="predicted"/>
<dbReference type="EMBL" id="QFAY01000005">
    <property type="protein sequence ID" value="MBP2620407.1"/>
    <property type="molecule type" value="Genomic_DNA"/>
</dbReference>
<dbReference type="InterPro" id="IPR001279">
    <property type="entry name" value="Metallo-B-lactamas"/>
</dbReference>
<comment type="cofactor">
    <cofactor evidence="1">
        <name>Zn(2+)</name>
        <dbReference type="ChEBI" id="CHEBI:29105"/>
    </cofactor>
</comment>
<evidence type="ECO:0000256" key="3">
    <source>
        <dbReference type="ARBA" id="ARBA00022801"/>
    </source>
</evidence>
<dbReference type="SMART" id="SM00849">
    <property type="entry name" value="Lactamase_B"/>
    <property type="match status" value="1"/>
</dbReference>
<comment type="caution">
    <text evidence="6">The sequence shown here is derived from an EMBL/GenBank/DDBJ whole genome shotgun (WGS) entry which is preliminary data.</text>
</comment>
<gene>
    <name evidence="6" type="ORF">DHL47_03465</name>
</gene>
<evidence type="ECO:0000313" key="7">
    <source>
        <dbReference type="Proteomes" id="UP001519349"/>
    </source>
</evidence>
<name>A0ABS5AV08_9STRE</name>
<dbReference type="InterPro" id="IPR036866">
    <property type="entry name" value="RibonucZ/Hydroxyglut_hydro"/>
</dbReference>
<dbReference type="Proteomes" id="UP001519349">
    <property type="component" value="Unassembled WGS sequence"/>
</dbReference>
<evidence type="ECO:0000256" key="2">
    <source>
        <dbReference type="ARBA" id="ARBA00022723"/>
    </source>
</evidence>
<evidence type="ECO:0000256" key="4">
    <source>
        <dbReference type="ARBA" id="ARBA00022833"/>
    </source>
</evidence>
<evidence type="ECO:0000259" key="5">
    <source>
        <dbReference type="SMART" id="SM00849"/>
    </source>
</evidence>